<keyword evidence="2" id="KW-1185">Reference proteome</keyword>
<dbReference type="OrthoDB" id="10447027at2759"/>
<accession>A0A6J8CW15</accession>
<evidence type="ECO:0000313" key="2">
    <source>
        <dbReference type="Proteomes" id="UP000507470"/>
    </source>
</evidence>
<name>A0A6J8CW15_MYTCO</name>
<dbReference type="AlphaFoldDB" id="A0A6J8CW15"/>
<gene>
    <name evidence="1" type="ORF">MCOR_33853</name>
</gene>
<protein>
    <submittedName>
        <fullName evidence="1">Uncharacterized protein</fullName>
    </submittedName>
</protein>
<sequence>MMGKTDGDWRKGCFAISISSIRISIYQIEQCISELLNVNEQLIDAAANTNKKASGRYFCRNYSRINHKPKKTNPEIANLRTYIEAYRQKRVHLIAEISSIKAIPCNHPEVLDSRRNSHACDTANSVITKIVEICHKVAYSSIGIIQRCYTLLAQMAIEVLVFMLCDLDRMSKPELPHAFPIRYGLKGYSMKTEAMRQMLHDVFLCLFQMGLYTPAISYDGQWAKLSNQDANGKPFTLLGLQKHVYNNVKLTVVQLTRKIFEAGLVNDVDKDSVEDKVEMRKDADIGLFVGHIGDIGLFKTYRSTADNISVLKQNLDAVVPEDSGVNCPASEFKHAEVQLSTASVSNETIGGDYTGGTEQAMDESCETVESGDGLDLYAQFIKATGVTNNDLLDNLISKDRKTKVTKDNFFAVL</sequence>
<proteinExistence type="predicted"/>
<dbReference type="Proteomes" id="UP000507470">
    <property type="component" value="Unassembled WGS sequence"/>
</dbReference>
<dbReference type="EMBL" id="CACVKT020006043">
    <property type="protein sequence ID" value="CAC5399607.1"/>
    <property type="molecule type" value="Genomic_DNA"/>
</dbReference>
<evidence type="ECO:0000313" key="1">
    <source>
        <dbReference type="EMBL" id="CAC5399607.1"/>
    </source>
</evidence>
<organism evidence="1 2">
    <name type="scientific">Mytilus coruscus</name>
    <name type="common">Sea mussel</name>
    <dbReference type="NCBI Taxonomy" id="42192"/>
    <lineage>
        <taxon>Eukaryota</taxon>
        <taxon>Metazoa</taxon>
        <taxon>Spiralia</taxon>
        <taxon>Lophotrochozoa</taxon>
        <taxon>Mollusca</taxon>
        <taxon>Bivalvia</taxon>
        <taxon>Autobranchia</taxon>
        <taxon>Pteriomorphia</taxon>
        <taxon>Mytilida</taxon>
        <taxon>Mytiloidea</taxon>
        <taxon>Mytilidae</taxon>
        <taxon>Mytilinae</taxon>
        <taxon>Mytilus</taxon>
    </lineage>
</organism>
<reference evidence="1 2" key="1">
    <citation type="submission" date="2020-06" db="EMBL/GenBank/DDBJ databases">
        <authorList>
            <person name="Li R."/>
            <person name="Bekaert M."/>
        </authorList>
    </citation>
    <scope>NUCLEOTIDE SEQUENCE [LARGE SCALE GENOMIC DNA]</scope>
    <source>
        <strain evidence="2">wild</strain>
    </source>
</reference>